<dbReference type="InterPro" id="IPR023809">
    <property type="entry name" value="Thiopep_bacteriocin_synth_dom"/>
</dbReference>
<dbReference type="NCBIfam" id="TIGR03891">
    <property type="entry name" value="thiopep_ocin"/>
    <property type="match status" value="1"/>
</dbReference>
<evidence type="ECO:0000313" key="2">
    <source>
        <dbReference type="EMBL" id="PER42598.1"/>
    </source>
</evidence>
<dbReference type="EMBL" id="NTYF01000190">
    <property type="protein sequence ID" value="PER42598.1"/>
    <property type="molecule type" value="Genomic_DNA"/>
</dbReference>
<comment type="caution">
    <text evidence="2">The sequence shown here is derived from an EMBL/GenBank/DDBJ whole genome shotgun (WGS) entry which is preliminary data.</text>
</comment>
<protein>
    <recommendedName>
        <fullName evidence="1">Thiopeptide-type bacteriocin biosynthesis domain-containing protein</fullName>
    </recommendedName>
</protein>
<dbReference type="AlphaFoldDB" id="A0ABD6RUN2"/>
<sequence length="284" mass="34247">MWSSYHIFCHHKSVHEEIIHKIYRFMMEYKQKKWFFIRYWEGGPHIRFRVKNIENESLFFQKLSSILSDLLMEESSLTKEEYYRGNKLDGEYIPIEKLSWYANNTIQKIAYEPEIERYGGHRWIGEAEMIFNKSSIMASELISEYKGLSYRLYIFLGMYLRIFNILRKKINEFDVHMYSKTCSDYWENKYGIKNIGYFQDVSRRLENSYVNNRVEFDYLMEKSLSISSCQIYINQLTKIIGDISNYTGEKIGRSVLFSQMHMTANRMGIPIEYEYSIYRMLGVI</sequence>
<dbReference type="Proteomes" id="UP000219897">
    <property type="component" value="Unassembled WGS sequence"/>
</dbReference>
<dbReference type="Pfam" id="PF14028">
    <property type="entry name" value="Lant_dehydr_C"/>
    <property type="match status" value="1"/>
</dbReference>
<evidence type="ECO:0000259" key="1">
    <source>
        <dbReference type="Pfam" id="PF14028"/>
    </source>
</evidence>
<evidence type="ECO:0000313" key="3">
    <source>
        <dbReference type="Proteomes" id="UP000219897"/>
    </source>
</evidence>
<proteinExistence type="predicted"/>
<reference evidence="2 3" key="1">
    <citation type="submission" date="2017-09" db="EMBL/GenBank/DDBJ databases">
        <title>Large-scale bioinformatics analysis of Bacillus genomes uncovers conserved roles of natural products in bacterial physiology.</title>
        <authorList>
            <consortium name="Agbiome Team Llc"/>
            <person name="Bleich R.M."/>
            <person name="Kirk G.J."/>
            <person name="Santa Maria K.C."/>
            <person name="Allen S.E."/>
            <person name="Farag S."/>
            <person name="Shank E.A."/>
            <person name="Bowers A."/>
        </authorList>
    </citation>
    <scope>NUCLEOTIDE SEQUENCE [LARGE SCALE GENOMIC DNA]</scope>
    <source>
        <strain evidence="2 3">AFS005140</strain>
    </source>
</reference>
<feature type="domain" description="Thiopeptide-type bacteriocin biosynthesis" evidence="1">
    <location>
        <begin position="2"/>
        <end position="281"/>
    </location>
</feature>
<gene>
    <name evidence="2" type="ORF">CN495_32485</name>
</gene>
<accession>A0ABD6RUN2</accession>
<organism evidence="2 3">
    <name type="scientific">Bacillus thuringiensis</name>
    <dbReference type="NCBI Taxonomy" id="1428"/>
    <lineage>
        <taxon>Bacteria</taxon>
        <taxon>Bacillati</taxon>
        <taxon>Bacillota</taxon>
        <taxon>Bacilli</taxon>
        <taxon>Bacillales</taxon>
        <taxon>Bacillaceae</taxon>
        <taxon>Bacillus</taxon>
        <taxon>Bacillus cereus group</taxon>
    </lineage>
</organism>
<name>A0ABD6RUN2_BACTU</name>
<dbReference type="RefSeq" id="WP_098223296.1">
    <property type="nucleotide sequence ID" value="NZ_NTVJ01000137.1"/>
</dbReference>